<reference evidence="2 3" key="1">
    <citation type="journal article" date="2018" name="Nat. Ecol. Evol.">
        <title>Pezizomycetes genomes reveal the molecular basis of ectomycorrhizal truffle lifestyle.</title>
        <authorList>
            <person name="Murat C."/>
            <person name="Payen T."/>
            <person name="Noel B."/>
            <person name="Kuo A."/>
            <person name="Morin E."/>
            <person name="Chen J."/>
            <person name="Kohler A."/>
            <person name="Krizsan K."/>
            <person name="Balestrini R."/>
            <person name="Da Silva C."/>
            <person name="Montanini B."/>
            <person name="Hainaut M."/>
            <person name="Levati E."/>
            <person name="Barry K.W."/>
            <person name="Belfiori B."/>
            <person name="Cichocki N."/>
            <person name="Clum A."/>
            <person name="Dockter R.B."/>
            <person name="Fauchery L."/>
            <person name="Guy J."/>
            <person name="Iotti M."/>
            <person name="Le Tacon F."/>
            <person name="Lindquist E.A."/>
            <person name="Lipzen A."/>
            <person name="Malagnac F."/>
            <person name="Mello A."/>
            <person name="Molinier V."/>
            <person name="Miyauchi S."/>
            <person name="Poulain J."/>
            <person name="Riccioni C."/>
            <person name="Rubini A."/>
            <person name="Sitrit Y."/>
            <person name="Splivallo R."/>
            <person name="Traeger S."/>
            <person name="Wang M."/>
            <person name="Zifcakova L."/>
            <person name="Wipf D."/>
            <person name="Zambonelli A."/>
            <person name="Paolocci F."/>
            <person name="Nowrousian M."/>
            <person name="Ottonello S."/>
            <person name="Baldrian P."/>
            <person name="Spatafora J.W."/>
            <person name="Henrissat B."/>
            <person name="Nagy L.G."/>
            <person name="Aury J.M."/>
            <person name="Wincker P."/>
            <person name="Grigoriev I.V."/>
            <person name="Bonfante P."/>
            <person name="Martin F.M."/>
        </authorList>
    </citation>
    <scope>NUCLEOTIDE SEQUENCE [LARGE SCALE GENOMIC DNA]</scope>
    <source>
        <strain evidence="2 3">120613-1</strain>
    </source>
</reference>
<feature type="signal peptide" evidence="1">
    <location>
        <begin position="1"/>
        <end position="20"/>
    </location>
</feature>
<evidence type="ECO:0000313" key="2">
    <source>
        <dbReference type="EMBL" id="RPB04806.1"/>
    </source>
</evidence>
<keyword evidence="1" id="KW-0732">Signal</keyword>
<evidence type="ECO:0000313" key="3">
    <source>
        <dbReference type="Proteomes" id="UP000276215"/>
    </source>
</evidence>
<feature type="chain" id="PRO_5018338251" evidence="1">
    <location>
        <begin position="21"/>
        <end position="76"/>
    </location>
</feature>
<proteinExistence type="predicted"/>
<gene>
    <name evidence="2" type="ORF">L873DRAFT_1798614</name>
</gene>
<evidence type="ECO:0000256" key="1">
    <source>
        <dbReference type="SAM" id="SignalP"/>
    </source>
</evidence>
<sequence>MVRCMQCADWFSLLVYAVKTVSLGLSETVKLGARNAKPVLERFELCDLLRIFKLTQELSHLDTENSEKSNFLTENS</sequence>
<dbReference type="AlphaFoldDB" id="A0A3N4K2I7"/>
<dbReference type="Proteomes" id="UP000276215">
    <property type="component" value="Unassembled WGS sequence"/>
</dbReference>
<protein>
    <submittedName>
        <fullName evidence="2">Uncharacterized protein</fullName>
    </submittedName>
</protein>
<dbReference type="OrthoDB" id="10605714at2759"/>
<accession>A0A3N4K2I7</accession>
<organism evidence="2 3">
    <name type="scientific">Choiromyces venosus 120613-1</name>
    <dbReference type="NCBI Taxonomy" id="1336337"/>
    <lineage>
        <taxon>Eukaryota</taxon>
        <taxon>Fungi</taxon>
        <taxon>Dikarya</taxon>
        <taxon>Ascomycota</taxon>
        <taxon>Pezizomycotina</taxon>
        <taxon>Pezizomycetes</taxon>
        <taxon>Pezizales</taxon>
        <taxon>Tuberaceae</taxon>
        <taxon>Choiromyces</taxon>
    </lineage>
</organism>
<keyword evidence="3" id="KW-1185">Reference proteome</keyword>
<name>A0A3N4K2I7_9PEZI</name>
<dbReference type="EMBL" id="ML120356">
    <property type="protein sequence ID" value="RPB04806.1"/>
    <property type="molecule type" value="Genomic_DNA"/>
</dbReference>